<reference evidence="1 2" key="1">
    <citation type="submission" date="2015-01" db="EMBL/GenBank/DDBJ databases">
        <title>Evolution of Trichinella species and genotypes.</title>
        <authorList>
            <person name="Korhonen P.K."/>
            <person name="Edoardo P."/>
            <person name="Giuseppe L.R."/>
            <person name="Gasser R.B."/>
        </authorList>
    </citation>
    <scope>NUCLEOTIDE SEQUENCE [LARGE SCALE GENOMIC DNA]</scope>
    <source>
        <strain evidence="1">ISS588</strain>
    </source>
</reference>
<comment type="caution">
    <text evidence="1">The sequence shown here is derived from an EMBL/GenBank/DDBJ whole genome shotgun (WGS) entry which is preliminary data.</text>
</comment>
<gene>
    <name evidence="1" type="ORF">T4B_1153</name>
</gene>
<dbReference type="EMBL" id="JYDS01000034">
    <property type="protein sequence ID" value="KRZ30474.1"/>
    <property type="molecule type" value="Genomic_DNA"/>
</dbReference>
<keyword evidence="2" id="KW-1185">Reference proteome</keyword>
<dbReference type="Proteomes" id="UP000054805">
    <property type="component" value="Unassembled WGS sequence"/>
</dbReference>
<accession>A0A0V1J671</accession>
<name>A0A0V1J671_TRIPS</name>
<protein>
    <submittedName>
        <fullName evidence="1">Uncharacterized protein</fullName>
    </submittedName>
</protein>
<evidence type="ECO:0000313" key="1">
    <source>
        <dbReference type="EMBL" id="KRZ30474.1"/>
    </source>
</evidence>
<dbReference type="AlphaFoldDB" id="A0A0V1J671"/>
<proteinExistence type="predicted"/>
<organism evidence="1 2">
    <name type="scientific">Trichinella pseudospiralis</name>
    <name type="common">Parasitic roundworm</name>
    <dbReference type="NCBI Taxonomy" id="6337"/>
    <lineage>
        <taxon>Eukaryota</taxon>
        <taxon>Metazoa</taxon>
        <taxon>Ecdysozoa</taxon>
        <taxon>Nematoda</taxon>
        <taxon>Enoplea</taxon>
        <taxon>Dorylaimia</taxon>
        <taxon>Trichinellida</taxon>
        <taxon>Trichinellidae</taxon>
        <taxon>Trichinella</taxon>
    </lineage>
</organism>
<evidence type="ECO:0000313" key="2">
    <source>
        <dbReference type="Proteomes" id="UP000054805"/>
    </source>
</evidence>
<sequence>MKYNFIKCRKFVKKYSGRKEVYMYKKAALAASYAFSKRTFICSMHFIKSASQSLSNIIILDDNGSDQQTKVELNAQLKT</sequence>